<evidence type="ECO:0000313" key="1">
    <source>
        <dbReference type="EMBL" id="KAF0706015.1"/>
    </source>
</evidence>
<dbReference type="EMBL" id="VUJU01013068">
    <property type="protein sequence ID" value="KAF0706015.1"/>
    <property type="molecule type" value="Genomic_DNA"/>
</dbReference>
<dbReference type="Proteomes" id="UP000478052">
    <property type="component" value="Unassembled WGS sequence"/>
</dbReference>
<comment type="caution">
    <text evidence="1">The sequence shown here is derived from an EMBL/GenBank/DDBJ whole genome shotgun (WGS) entry which is preliminary data.</text>
</comment>
<reference evidence="1 2" key="1">
    <citation type="submission" date="2019-08" db="EMBL/GenBank/DDBJ databases">
        <title>Whole genome of Aphis craccivora.</title>
        <authorList>
            <person name="Voronova N.V."/>
            <person name="Shulinski R.S."/>
            <person name="Bandarenka Y.V."/>
            <person name="Zhorov D.G."/>
            <person name="Warner D."/>
        </authorList>
    </citation>
    <scope>NUCLEOTIDE SEQUENCE [LARGE SCALE GENOMIC DNA]</scope>
    <source>
        <strain evidence="1">180601</strain>
        <tissue evidence="1">Whole Body</tissue>
    </source>
</reference>
<evidence type="ECO:0008006" key="3">
    <source>
        <dbReference type="Google" id="ProtNLM"/>
    </source>
</evidence>
<organism evidence="1 2">
    <name type="scientific">Aphis craccivora</name>
    <name type="common">Cowpea aphid</name>
    <dbReference type="NCBI Taxonomy" id="307492"/>
    <lineage>
        <taxon>Eukaryota</taxon>
        <taxon>Metazoa</taxon>
        <taxon>Ecdysozoa</taxon>
        <taxon>Arthropoda</taxon>
        <taxon>Hexapoda</taxon>
        <taxon>Insecta</taxon>
        <taxon>Pterygota</taxon>
        <taxon>Neoptera</taxon>
        <taxon>Paraneoptera</taxon>
        <taxon>Hemiptera</taxon>
        <taxon>Sternorrhyncha</taxon>
        <taxon>Aphidomorpha</taxon>
        <taxon>Aphidoidea</taxon>
        <taxon>Aphididae</taxon>
        <taxon>Aphidini</taxon>
        <taxon>Aphis</taxon>
        <taxon>Aphis</taxon>
    </lineage>
</organism>
<dbReference type="PANTHER" id="PTHR33053:SF25">
    <property type="entry name" value="TRANSPOSASE DOMAIN-CONTAINING PROTEIN"/>
    <property type="match status" value="1"/>
</dbReference>
<name>A0A6G0VQQ9_APHCR</name>
<gene>
    <name evidence="1" type="ORF">FWK35_00035043</name>
</gene>
<dbReference type="PANTHER" id="PTHR33053">
    <property type="entry name" value="PROTEIN, PUTATIVE-RELATED"/>
    <property type="match status" value="1"/>
</dbReference>
<keyword evidence="2" id="KW-1185">Reference proteome</keyword>
<protein>
    <recommendedName>
        <fullName evidence="3">DUF4806 domain-containing protein</fullName>
    </recommendedName>
</protein>
<accession>A0A6G0VQQ9</accession>
<proteinExistence type="predicted"/>
<sequence>MNYVSSLFGLLFRLKTWIRSEMGQSRLTDIRTILREHKDNYNNHSIVEIENGSYLDLGIVNIIKPHLIKQIKYIPNDKQIKLSFSIDGLPLAKSSKTQFWPILLSFINLPVFVNKIFPRGIYHSFKGNPGNVNEFFRPFVNEIQNLLTHGIKIGNKIIKFEIVHIVEDAPAKAFLLKVKNHNGYFACNSCEVGDFIDNKVCFLNLCAPLRTNESFRPKSNSEYHKDGLSPLIELPIDITTTVVLDYMHCVCQGVMKRLLEFWVRGKKPIRIIEEKKDIISLSLLSIRKFVPSEFARLPRSLDDLEYWKATEFLSIRVLCSNEICQKYNSLALKHLNTFVQNYSSIYGSQFINYNVHSLIHLPFFANLYGSLDNFSAFKYENYLQFLKKSMKCCKYPLSEIKNKIIASEGEELLNISTDGNSLLKSFKINEKVSNFNFIHYNRINLKSNNFILSCSNPKDQCIILKNNDIVLIKSIYKTNSEIDNIIKLSVVKILTVKDLFSEPIPSMDIGIYLINSHHVSNPYQILISDVKFKCFFSQLLHNQAVVISLCHSV</sequence>
<evidence type="ECO:0000313" key="2">
    <source>
        <dbReference type="Proteomes" id="UP000478052"/>
    </source>
</evidence>
<dbReference type="AlphaFoldDB" id="A0A6G0VQQ9"/>
<dbReference type="OrthoDB" id="6619331at2759"/>